<dbReference type="InterPro" id="IPR002934">
    <property type="entry name" value="Polymerase_NTP_transf_dom"/>
</dbReference>
<evidence type="ECO:0000313" key="2">
    <source>
        <dbReference type="EMBL" id="PUA32374.1"/>
    </source>
</evidence>
<proteinExistence type="predicted"/>
<comment type="caution">
    <text evidence="2">The sequence shown here is derived from an EMBL/GenBank/DDBJ whole genome shotgun (WGS) entry which is preliminary data.</text>
</comment>
<evidence type="ECO:0000259" key="1">
    <source>
        <dbReference type="Pfam" id="PF01909"/>
    </source>
</evidence>
<dbReference type="EMBL" id="NBVN01000004">
    <property type="protein sequence ID" value="PUA32374.1"/>
    <property type="molecule type" value="Genomic_DNA"/>
</dbReference>
<dbReference type="SUPFAM" id="SSF81301">
    <property type="entry name" value="Nucleotidyltransferase"/>
    <property type="match status" value="1"/>
</dbReference>
<evidence type="ECO:0000313" key="3">
    <source>
        <dbReference type="Proteomes" id="UP000244093"/>
    </source>
</evidence>
<name>A0A2R7Y4C7_9CREN</name>
<dbReference type="GO" id="GO:0016779">
    <property type="term" value="F:nucleotidyltransferase activity"/>
    <property type="evidence" value="ECO:0007669"/>
    <property type="project" value="InterPro"/>
</dbReference>
<accession>A0A2R7Y4C7</accession>
<gene>
    <name evidence="2" type="ORF">B7O98_06875</name>
</gene>
<dbReference type="Proteomes" id="UP000244093">
    <property type="component" value="Unassembled WGS sequence"/>
</dbReference>
<dbReference type="Pfam" id="PF01909">
    <property type="entry name" value="NTP_transf_2"/>
    <property type="match status" value="1"/>
</dbReference>
<dbReference type="InterPro" id="IPR043519">
    <property type="entry name" value="NT_sf"/>
</dbReference>
<feature type="domain" description="Polymerase nucleotidyl transferase" evidence="1">
    <location>
        <begin position="38"/>
        <end position="79"/>
    </location>
</feature>
<reference evidence="2 3" key="1">
    <citation type="journal article" date="2018" name="Syst. Appl. Microbiol.">
        <title>A new symbiotic nanoarchaeote (Candidatus Nanoclepta minutus) and its host (Zestosphaera tikiterensis gen. nov., sp. nov.) from a New Zealand hot spring.</title>
        <authorList>
            <person name="St John E."/>
            <person name="Liu Y."/>
            <person name="Podar M."/>
            <person name="Stott M.B."/>
            <person name="Meneghin J."/>
            <person name="Chen Z."/>
            <person name="Lagutin K."/>
            <person name="Mitchell K."/>
            <person name="Reysenbach A.L."/>
        </authorList>
    </citation>
    <scope>NUCLEOTIDE SEQUENCE [LARGE SCALE GENOMIC DNA]</scope>
    <source>
        <strain evidence="2">NZ3</strain>
    </source>
</reference>
<dbReference type="InterPro" id="IPR009185">
    <property type="entry name" value="Nucleotidl_trans"/>
</dbReference>
<dbReference type="AlphaFoldDB" id="A0A2R7Y4C7"/>
<organism evidence="2 3">
    <name type="scientific">Zestosphaera tikiterensis</name>
    <dbReference type="NCBI Taxonomy" id="1973259"/>
    <lineage>
        <taxon>Archaea</taxon>
        <taxon>Thermoproteota</taxon>
        <taxon>Thermoprotei</taxon>
        <taxon>Desulfurococcales</taxon>
        <taxon>Desulfurococcaceae</taxon>
        <taxon>Zestosphaera</taxon>
    </lineage>
</organism>
<protein>
    <submittedName>
        <fullName evidence="2">DNA polymerase subunit beta</fullName>
    </submittedName>
</protein>
<sequence>MLSTPRHKVSRVPEFKEVVYDYKVWRTLEVLRGRALNIMLKLRECGFEPIAHGSVARGDVTPKSDVDVVITYSIQPYKVEVCLERSGLKPFKKYLVQATPSSTPKAYVELDAEGLTTVSFPILNLSQRELEFYRFGGLVDVNDLIKGVRKPGVNKNLILIVPTDSGHREAPVVGYEPYVANVLNISLETVLERVRVLTRRDDVGRTGTFLNYVLNVDESFEEALAKLVKSGRLKLMR</sequence>
<dbReference type="PIRSF" id="PIRSF005928">
    <property type="entry name" value="Nucleotidltrnsf"/>
    <property type="match status" value="1"/>
</dbReference>